<evidence type="ECO:0000313" key="4">
    <source>
        <dbReference type="Proteomes" id="UP000500938"/>
    </source>
</evidence>
<dbReference type="SUPFAM" id="SSF53474">
    <property type="entry name" value="alpha/beta-Hydrolases"/>
    <property type="match status" value="1"/>
</dbReference>
<organism evidence="3 4">
    <name type="scientific">Gemmatimonas groenlandica</name>
    <dbReference type="NCBI Taxonomy" id="2732249"/>
    <lineage>
        <taxon>Bacteria</taxon>
        <taxon>Pseudomonadati</taxon>
        <taxon>Gemmatimonadota</taxon>
        <taxon>Gemmatimonadia</taxon>
        <taxon>Gemmatimonadales</taxon>
        <taxon>Gemmatimonadaceae</taxon>
        <taxon>Gemmatimonas</taxon>
    </lineage>
</organism>
<gene>
    <name evidence="3" type="ORF">HKW67_00405</name>
</gene>
<keyword evidence="1 3" id="KW-0378">Hydrolase</keyword>
<dbReference type="InterPro" id="IPR000073">
    <property type="entry name" value="AB_hydrolase_1"/>
</dbReference>
<dbReference type="Proteomes" id="UP000500938">
    <property type="component" value="Chromosome"/>
</dbReference>
<dbReference type="PANTHER" id="PTHR42977">
    <property type="entry name" value="HYDROLASE-RELATED"/>
    <property type="match status" value="1"/>
</dbReference>
<sequence length="330" mass="37411">MLIATEPSFPLVQSLRAQAASVANSRTSAAAVVRYKTVSIDGLEIFYREAGPPTAPVILLLHGFPTSSQMFRNLIPALADKYRVIAPDYPGYGQSSMPSHEKFRYTFANLTDITDKFTQRLGLSHYVLYVMDYGGPVGFRLALAHPDRVDAFVVQNGNAYEEGLRDFWIPFKAYWRDSTAEHRSALRSLLASDATKWQYLTGVRDTARISPDNWTIDQRLLDRPGNDEIQLDLFYDYGSNVPLYPQFQSYFRHYQPPMLIVWGKDDPIFPWQGAMPYQRDVENLELHLLNTGHFALEEKGDEIAARIRAFLPKYLKGKAGASRVSSSTAR</sequence>
<name>A0A6M4IPA2_9BACT</name>
<evidence type="ECO:0000256" key="1">
    <source>
        <dbReference type="ARBA" id="ARBA00022801"/>
    </source>
</evidence>
<dbReference type="PANTHER" id="PTHR42977:SF3">
    <property type="entry name" value="AB HYDROLASE-1 DOMAIN-CONTAINING PROTEIN"/>
    <property type="match status" value="1"/>
</dbReference>
<dbReference type="Gene3D" id="3.40.50.1820">
    <property type="entry name" value="alpha/beta hydrolase"/>
    <property type="match status" value="1"/>
</dbReference>
<dbReference type="AlphaFoldDB" id="A0A6M4IPA2"/>
<dbReference type="EMBL" id="CP053085">
    <property type="protein sequence ID" value="QJR34081.1"/>
    <property type="molecule type" value="Genomic_DNA"/>
</dbReference>
<dbReference type="Pfam" id="PF00561">
    <property type="entry name" value="Abhydrolase_1"/>
    <property type="match status" value="1"/>
</dbReference>
<reference evidence="3 4" key="1">
    <citation type="submission" date="2020-05" db="EMBL/GenBank/DDBJ databases">
        <title>Complete genome sequence of Gemmatimonas greenlandica TET16.</title>
        <authorList>
            <person name="Zeng Y."/>
        </authorList>
    </citation>
    <scope>NUCLEOTIDE SEQUENCE [LARGE SCALE GENOMIC DNA]</scope>
    <source>
        <strain evidence="3 4">TET16</strain>
    </source>
</reference>
<dbReference type="RefSeq" id="WP_171223507.1">
    <property type="nucleotide sequence ID" value="NZ_CP053085.1"/>
</dbReference>
<dbReference type="PRINTS" id="PR00111">
    <property type="entry name" value="ABHYDROLASE"/>
</dbReference>
<evidence type="ECO:0000259" key="2">
    <source>
        <dbReference type="Pfam" id="PF00561"/>
    </source>
</evidence>
<dbReference type="GO" id="GO:0004301">
    <property type="term" value="F:epoxide hydrolase activity"/>
    <property type="evidence" value="ECO:0007669"/>
    <property type="project" value="TreeGrafter"/>
</dbReference>
<dbReference type="KEGG" id="ggr:HKW67_00405"/>
<dbReference type="FunFam" id="3.40.50.1820:FF:000173">
    <property type="entry name" value="Alpha/beta hydrolase"/>
    <property type="match status" value="1"/>
</dbReference>
<accession>A0A6M4IPA2</accession>
<keyword evidence="4" id="KW-1185">Reference proteome</keyword>
<dbReference type="InterPro" id="IPR051340">
    <property type="entry name" value="Haloalkane_dehalogenase"/>
</dbReference>
<dbReference type="InterPro" id="IPR000639">
    <property type="entry name" value="Epox_hydrolase-like"/>
</dbReference>
<protein>
    <submittedName>
        <fullName evidence="3">Alpha/beta hydrolase</fullName>
    </submittedName>
</protein>
<dbReference type="PRINTS" id="PR00412">
    <property type="entry name" value="EPOXHYDRLASE"/>
</dbReference>
<evidence type="ECO:0000313" key="3">
    <source>
        <dbReference type="EMBL" id="QJR34081.1"/>
    </source>
</evidence>
<dbReference type="InterPro" id="IPR029058">
    <property type="entry name" value="AB_hydrolase_fold"/>
</dbReference>
<feature type="domain" description="AB hydrolase-1" evidence="2">
    <location>
        <begin position="56"/>
        <end position="299"/>
    </location>
</feature>
<proteinExistence type="predicted"/>